<keyword evidence="1" id="KW-0472">Membrane</keyword>
<feature type="transmembrane region" description="Helical" evidence="1">
    <location>
        <begin position="20"/>
        <end position="38"/>
    </location>
</feature>
<evidence type="ECO:0000313" key="2">
    <source>
        <dbReference type="EMBL" id="KAH6595280.1"/>
    </source>
</evidence>
<dbReference type="Proteomes" id="UP001648503">
    <property type="component" value="Unassembled WGS sequence"/>
</dbReference>
<comment type="caution">
    <text evidence="2">The sequence shown here is derived from an EMBL/GenBank/DDBJ whole genome shotgun (WGS) entry which is preliminary data.</text>
</comment>
<gene>
    <name evidence="2" type="ORF">BASA50_005923</name>
</gene>
<protein>
    <recommendedName>
        <fullName evidence="4">Amine oxidase domain-containing protein</fullName>
    </recommendedName>
</protein>
<keyword evidence="1" id="KW-0812">Transmembrane</keyword>
<accession>A0ABQ8FBA6</accession>
<evidence type="ECO:0000313" key="3">
    <source>
        <dbReference type="Proteomes" id="UP001648503"/>
    </source>
</evidence>
<keyword evidence="1" id="KW-1133">Transmembrane helix</keyword>
<name>A0ABQ8FBA6_9FUNG</name>
<proteinExistence type="predicted"/>
<dbReference type="PANTHER" id="PTHR42923">
    <property type="entry name" value="PROTOPORPHYRINOGEN OXIDASE"/>
    <property type="match status" value="1"/>
</dbReference>
<dbReference type="InterPro" id="IPR050464">
    <property type="entry name" value="Zeta_carotene_desat/Oxidored"/>
</dbReference>
<evidence type="ECO:0000256" key="1">
    <source>
        <dbReference type="SAM" id="Phobius"/>
    </source>
</evidence>
<dbReference type="PANTHER" id="PTHR42923:SF17">
    <property type="entry name" value="AMINE OXIDASE DOMAIN-CONTAINING PROTEIN"/>
    <property type="match status" value="1"/>
</dbReference>
<keyword evidence="3" id="KW-1185">Reference proteome</keyword>
<dbReference type="SUPFAM" id="SSF51905">
    <property type="entry name" value="FAD/NAD(P)-binding domain"/>
    <property type="match status" value="1"/>
</dbReference>
<feature type="transmembrane region" description="Helical" evidence="1">
    <location>
        <begin position="534"/>
        <end position="555"/>
    </location>
</feature>
<dbReference type="InterPro" id="IPR036188">
    <property type="entry name" value="FAD/NAD-bd_sf"/>
</dbReference>
<sequence length="558" mass="61603">MAEQNSQAAGLEPLLPPMRVAIVGSGISGLAAAWLLSLDPARFTVTVFESGAYAGGHTNTVRIHSLDNTKTVGVDTGFIVCNPVTYPNFQAFLAQLGVDLVQSDMSFAVSRNNGQFEWCGDSLDTVFVQRSNLIPLMQPGGGIYRMLWDCLRFHRHANKLAADADSAVFGEDGLPGDPSVISDHKVNPLATITLGDFFRKHNYSTFFYENYILPMTAAIWSSPAGIAFDQFPLLTLVRFMRNHIMLQIGGRPKWRTVAGGSATYVKKVMSIVPDIRLNTPIVSIVRPTQPNTTTPVVLTDQQGKEHTYDHVIFAAHTDQILQILGTSATLEERRILGSIKYSTNRAVLHRDASLMPKRKKAWASWNYLTTSDIESKSQSMCLTYWMNRLQPFVNVKEYGHVFVTMNPLVEPRADTVEGSWDYEHPIYSPETISAQESLNEIQNQFATSFCGAWTNYGFHEDGCTSGLLAAISLGATCPFPVYLNGGYPTLRVPLPPPAHLTALGLERYQAPLPRYLPASSGEDHPTMLVNNQGVGISTTAIFISLMLVVMGWMIYGLW</sequence>
<dbReference type="Pfam" id="PF13450">
    <property type="entry name" value="NAD_binding_8"/>
    <property type="match status" value="1"/>
</dbReference>
<dbReference type="Gene3D" id="3.50.50.60">
    <property type="entry name" value="FAD/NAD(P)-binding domain"/>
    <property type="match status" value="1"/>
</dbReference>
<organism evidence="2 3">
    <name type="scientific">Batrachochytrium salamandrivorans</name>
    <dbReference type="NCBI Taxonomy" id="1357716"/>
    <lineage>
        <taxon>Eukaryota</taxon>
        <taxon>Fungi</taxon>
        <taxon>Fungi incertae sedis</taxon>
        <taxon>Chytridiomycota</taxon>
        <taxon>Chytridiomycota incertae sedis</taxon>
        <taxon>Chytridiomycetes</taxon>
        <taxon>Rhizophydiales</taxon>
        <taxon>Rhizophydiales incertae sedis</taxon>
        <taxon>Batrachochytrium</taxon>
    </lineage>
</organism>
<evidence type="ECO:0008006" key="4">
    <source>
        <dbReference type="Google" id="ProtNLM"/>
    </source>
</evidence>
<dbReference type="EMBL" id="JAFCIX010000311">
    <property type="protein sequence ID" value="KAH6595280.1"/>
    <property type="molecule type" value="Genomic_DNA"/>
</dbReference>
<reference evidence="2 3" key="1">
    <citation type="submission" date="2021-02" db="EMBL/GenBank/DDBJ databases">
        <title>Variation within the Batrachochytrium salamandrivorans European outbreak.</title>
        <authorList>
            <person name="Kelly M."/>
            <person name="Pasmans F."/>
            <person name="Shea T.P."/>
            <person name="Munoz J.F."/>
            <person name="Carranza S."/>
            <person name="Cuomo C.A."/>
            <person name="Martel A."/>
        </authorList>
    </citation>
    <scope>NUCLEOTIDE SEQUENCE [LARGE SCALE GENOMIC DNA]</scope>
    <source>
        <strain evidence="2 3">AMFP18/2</strain>
    </source>
</reference>